<keyword evidence="2" id="KW-1185">Reference proteome</keyword>
<gene>
    <name evidence="1" type="ORF">G9470_17580</name>
</gene>
<protein>
    <submittedName>
        <fullName evidence="1">Uncharacterized protein</fullName>
    </submittedName>
</protein>
<sequence length="134" mass="15107">MYNSYDPSYSLAINTSGIVLSRTTFTGNTGNYPTIVNSKSFNSSPFKTIRFLVSNLLQGIETDASFVCTALTSSKQSIANSAVSVYVPTGDKYVYWDVSAISQQMFFVIRSDFYYRPDQWGQQKLIIKRIDFIT</sequence>
<evidence type="ECO:0000313" key="1">
    <source>
        <dbReference type="EMBL" id="NNJ31589.1"/>
    </source>
</evidence>
<evidence type="ECO:0000313" key="2">
    <source>
        <dbReference type="Proteomes" id="UP000539052"/>
    </source>
</evidence>
<reference evidence="1 2" key="1">
    <citation type="submission" date="2020-03" db="EMBL/GenBank/DDBJ databases">
        <title>Genome Sequence of industrial isolate, B5A.</title>
        <authorList>
            <person name="Sharma S."/>
            <person name="Patil P.B."/>
            <person name="Korpole S."/>
        </authorList>
    </citation>
    <scope>NUCLEOTIDE SEQUENCE [LARGE SCALE GENOMIC DNA]</scope>
    <source>
        <strain evidence="1 2">PI-S10-B5A</strain>
    </source>
</reference>
<dbReference type="RefSeq" id="WP_170822718.1">
    <property type="nucleotide sequence ID" value="NZ_JAAOXG010000039.1"/>
</dbReference>
<proteinExistence type="predicted"/>
<dbReference type="EMBL" id="JAAOXG010000039">
    <property type="protein sequence ID" value="NNJ31589.1"/>
    <property type="molecule type" value="Genomic_DNA"/>
</dbReference>
<organism evidence="1 2">
    <name type="scientific">Lacrimispora defluvii</name>
    <dbReference type="NCBI Taxonomy" id="2719233"/>
    <lineage>
        <taxon>Bacteria</taxon>
        <taxon>Bacillati</taxon>
        <taxon>Bacillota</taxon>
        <taxon>Clostridia</taxon>
        <taxon>Lachnospirales</taxon>
        <taxon>Lachnospiraceae</taxon>
        <taxon>Lacrimispora</taxon>
    </lineage>
</organism>
<dbReference type="Proteomes" id="UP000539052">
    <property type="component" value="Unassembled WGS sequence"/>
</dbReference>
<accession>A0ABX1VT40</accession>
<comment type="caution">
    <text evidence="1">The sequence shown here is derived from an EMBL/GenBank/DDBJ whole genome shotgun (WGS) entry which is preliminary data.</text>
</comment>
<name>A0ABX1VT40_9FIRM</name>